<sequence length="99" mass="11226">MSLSIPTQDKRMVLNEQRGARATSIVTQQKRNYCKRGVSWMGTHCSKSANYSSVIRPAVVCLSLTSLTGPLPAMLWERKACSFPRPFFYILWALRITES</sequence>
<evidence type="ECO:0000313" key="2">
    <source>
        <dbReference type="Proteomes" id="UP000887013"/>
    </source>
</evidence>
<organism evidence="1 2">
    <name type="scientific">Nephila pilipes</name>
    <name type="common">Giant wood spider</name>
    <name type="synonym">Nephila maculata</name>
    <dbReference type="NCBI Taxonomy" id="299642"/>
    <lineage>
        <taxon>Eukaryota</taxon>
        <taxon>Metazoa</taxon>
        <taxon>Ecdysozoa</taxon>
        <taxon>Arthropoda</taxon>
        <taxon>Chelicerata</taxon>
        <taxon>Arachnida</taxon>
        <taxon>Araneae</taxon>
        <taxon>Araneomorphae</taxon>
        <taxon>Entelegynae</taxon>
        <taxon>Araneoidea</taxon>
        <taxon>Nephilidae</taxon>
        <taxon>Nephila</taxon>
    </lineage>
</organism>
<dbReference type="EMBL" id="BMAW01081548">
    <property type="protein sequence ID" value="GFU25027.1"/>
    <property type="molecule type" value="Genomic_DNA"/>
</dbReference>
<dbReference type="Proteomes" id="UP000887013">
    <property type="component" value="Unassembled WGS sequence"/>
</dbReference>
<evidence type="ECO:0000313" key="1">
    <source>
        <dbReference type="EMBL" id="GFU25027.1"/>
    </source>
</evidence>
<dbReference type="AlphaFoldDB" id="A0A8X6UER8"/>
<name>A0A8X6UER8_NEPPI</name>
<protein>
    <submittedName>
        <fullName evidence="1">Uncharacterized protein</fullName>
    </submittedName>
</protein>
<proteinExistence type="predicted"/>
<reference evidence="1" key="1">
    <citation type="submission" date="2020-08" db="EMBL/GenBank/DDBJ databases">
        <title>Multicomponent nature underlies the extraordinary mechanical properties of spider dragline silk.</title>
        <authorList>
            <person name="Kono N."/>
            <person name="Nakamura H."/>
            <person name="Mori M."/>
            <person name="Yoshida Y."/>
            <person name="Ohtoshi R."/>
            <person name="Malay A.D."/>
            <person name="Moran D.A.P."/>
            <person name="Tomita M."/>
            <person name="Numata K."/>
            <person name="Arakawa K."/>
        </authorList>
    </citation>
    <scope>NUCLEOTIDE SEQUENCE</scope>
</reference>
<gene>
    <name evidence="1" type="ORF">NPIL_543071</name>
</gene>
<keyword evidence="2" id="KW-1185">Reference proteome</keyword>
<accession>A0A8X6UER8</accession>
<comment type="caution">
    <text evidence="1">The sequence shown here is derived from an EMBL/GenBank/DDBJ whole genome shotgun (WGS) entry which is preliminary data.</text>
</comment>